<keyword evidence="5" id="KW-1185">Reference proteome</keyword>
<dbReference type="FunFam" id="2.30.29.30:FF:000286">
    <property type="entry name" value="PH-protein kinase domain containing protein"/>
    <property type="match status" value="1"/>
</dbReference>
<feature type="compositionally biased region" description="Basic and acidic residues" evidence="2">
    <location>
        <begin position="473"/>
        <end position="491"/>
    </location>
</feature>
<comment type="caution">
    <text evidence="4">The sequence shown here is derived from an EMBL/GenBank/DDBJ whole genome shotgun (WGS) entry which is preliminary data.</text>
</comment>
<dbReference type="Gene3D" id="2.30.29.30">
    <property type="entry name" value="Pleckstrin-homology domain (PH domain)/Phosphotyrosine-binding domain (PTB)"/>
    <property type="match status" value="1"/>
</dbReference>
<evidence type="ECO:0000259" key="3">
    <source>
        <dbReference type="PROSITE" id="PS50003"/>
    </source>
</evidence>
<dbReference type="SMART" id="SM00233">
    <property type="entry name" value="PH"/>
    <property type="match status" value="1"/>
</dbReference>
<dbReference type="InterPro" id="IPR001849">
    <property type="entry name" value="PH_domain"/>
</dbReference>
<reference evidence="4" key="1">
    <citation type="submission" date="2021-01" db="EMBL/GenBank/DDBJ databases">
        <authorList>
            <person name="Li R."/>
            <person name="Bekaert M."/>
        </authorList>
    </citation>
    <scope>NUCLEOTIDE SEQUENCE</scope>
    <source>
        <strain evidence="4">Farmed</strain>
    </source>
</reference>
<evidence type="ECO:0000313" key="5">
    <source>
        <dbReference type="Proteomes" id="UP000597762"/>
    </source>
</evidence>
<accession>A0A812AYU6</accession>
<dbReference type="PANTHER" id="PTHR14383:SF5">
    <property type="entry name" value="RUN DOMAIN-CONTAINING PROTEIN"/>
    <property type="match status" value="1"/>
</dbReference>
<name>A0A812AYU6_ACAPH</name>
<dbReference type="Pfam" id="PF25530">
    <property type="entry name" value="EF-hand_SWAP70_N"/>
    <property type="match status" value="1"/>
</dbReference>
<dbReference type="SUPFAM" id="SSF47473">
    <property type="entry name" value="EF-hand"/>
    <property type="match status" value="1"/>
</dbReference>
<dbReference type="EMBL" id="CAHIKZ030000258">
    <property type="protein sequence ID" value="CAE1164363.1"/>
    <property type="molecule type" value="Genomic_DNA"/>
</dbReference>
<organism evidence="4 5">
    <name type="scientific">Acanthosepion pharaonis</name>
    <name type="common">Pharaoh cuttlefish</name>
    <name type="synonym">Sepia pharaonis</name>
    <dbReference type="NCBI Taxonomy" id="158019"/>
    <lineage>
        <taxon>Eukaryota</taxon>
        <taxon>Metazoa</taxon>
        <taxon>Spiralia</taxon>
        <taxon>Lophotrochozoa</taxon>
        <taxon>Mollusca</taxon>
        <taxon>Cephalopoda</taxon>
        <taxon>Coleoidea</taxon>
        <taxon>Decapodiformes</taxon>
        <taxon>Sepiida</taxon>
        <taxon>Sepiina</taxon>
        <taxon>Sepiidae</taxon>
        <taxon>Acanthosepion</taxon>
    </lineage>
</organism>
<evidence type="ECO:0000313" key="4">
    <source>
        <dbReference type="EMBL" id="CAE1164363.1"/>
    </source>
</evidence>
<dbReference type="PANTHER" id="PTHR14383">
    <property type="entry name" value="SWAP-70 RECOMBINASE"/>
    <property type="match status" value="1"/>
</dbReference>
<protein>
    <submittedName>
        <fullName evidence="4">SWAP70</fullName>
    </submittedName>
</protein>
<gene>
    <name evidence="4" type="ORF">SPHA_7971</name>
</gene>
<keyword evidence="1" id="KW-0175">Coiled coil</keyword>
<feature type="region of interest" description="Disordered" evidence="2">
    <location>
        <begin position="468"/>
        <end position="530"/>
    </location>
</feature>
<dbReference type="PROSITE" id="PS50003">
    <property type="entry name" value="PH_DOMAIN"/>
    <property type="match status" value="1"/>
</dbReference>
<feature type="compositionally biased region" description="Acidic residues" evidence="2">
    <location>
        <begin position="495"/>
        <end position="504"/>
    </location>
</feature>
<sequence length="543" mass="63310">MEELEKCIWHAFTALSDAQTGYVQKSKLKVLTNNMGNVLGFNKAEEKLDKCNSNELNFEEYLKLLKSEILALFERQFLSRLRDDEISLGLKEIHEEIINDVMKKGFMSKKGNHVAAWKERYFVLKPKNISYYTAADLKDQKGSIEINKNCVVVPTVDKPCRFILHTPQKNYELHVSDMKTKNEWISALQKAIDVDGEDIHFQKIELAKRSKKRIAIRQKEAEECLQRQREQQIIQEKMKELEEEKQARAEAEARLQLESALREADKDHLRELEEIKEQLERLLEEERQAKRDEELVRIAQARVLEEEFTKRDELERLKAEQEKLLAEEQSKREGVEEERNRQAALLAEATLQLEKLEREHRLADQQLQNAKEKIRQVEVERSKMELRMKFNTKPIGLARPVLPKVQPFISHRGYGAFALTEFDSQLCQNHKNDKILEKEISTNSVNDSSIETQPKDLTEDVHLILNGPVLEEDNLHDSKRVHEEHRSEHSSEQSSESDVEDDDVEKNNEENNLLEKNQFGESGAEVNVGDIVEIDNKINELMV</sequence>
<dbReference type="AlphaFoldDB" id="A0A812AYU6"/>
<evidence type="ECO:0000256" key="1">
    <source>
        <dbReference type="SAM" id="Coils"/>
    </source>
</evidence>
<dbReference type="OrthoDB" id="8434295at2759"/>
<dbReference type="InterPro" id="IPR011993">
    <property type="entry name" value="PH-like_dom_sf"/>
</dbReference>
<feature type="coiled-coil region" evidence="1">
    <location>
        <begin position="224"/>
        <end position="387"/>
    </location>
</feature>
<dbReference type="InterPro" id="IPR011992">
    <property type="entry name" value="EF-hand-dom_pair"/>
</dbReference>
<feature type="domain" description="PH" evidence="3">
    <location>
        <begin position="100"/>
        <end position="193"/>
    </location>
</feature>
<proteinExistence type="predicted"/>
<evidence type="ECO:0000256" key="2">
    <source>
        <dbReference type="SAM" id="MobiDB-lite"/>
    </source>
</evidence>
<dbReference type="Proteomes" id="UP000597762">
    <property type="component" value="Unassembled WGS sequence"/>
</dbReference>
<dbReference type="InterPro" id="IPR057836">
    <property type="entry name" value="EF-hand_SWAP70_N"/>
</dbReference>
<dbReference type="Pfam" id="PF00169">
    <property type="entry name" value="PH"/>
    <property type="match status" value="1"/>
</dbReference>
<dbReference type="SUPFAM" id="SSF50729">
    <property type="entry name" value="PH domain-like"/>
    <property type="match status" value="1"/>
</dbReference>